<keyword evidence="16" id="KW-1185">Reference proteome</keyword>
<evidence type="ECO:0000313" key="15">
    <source>
        <dbReference type="EMBL" id="BBX67349.1"/>
    </source>
</evidence>
<evidence type="ECO:0000256" key="3">
    <source>
        <dbReference type="ARBA" id="ARBA00022741"/>
    </source>
</evidence>
<evidence type="ECO:0000256" key="11">
    <source>
        <dbReference type="ARBA" id="ARBA00044535"/>
    </source>
</evidence>
<evidence type="ECO:0000259" key="14">
    <source>
        <dbReference type="PROSITE" id="PS51194"/>
    </source>
</evidence>
<dbReference type="PROSITE" id="PS51192">
    <property type="entry name" value="HELICASE_ATP_BIND_1"/>
    <property type="match status" value="1"/>
</dbReference>
<name>A0A7I7M7K8_9MYCO</name>
<evidence type="ECO:0000256" key="2">
    <source>
        <dbReference type="ARBA" id="ARBA00022723"/>
    </source>
</evidence>
<dbReference type="AlphaFoldDB" id="A0A7I7M7K8"/>
<evidence type="ECO:0000256" key="6">
    <source>
        <dbReference type="ARBA" id="ARBA00022840"/>
    </source>
</evidence>
<evidence type="ECO:0000259" key="13">
    <source>
        <dbReference type="PROSITE" id="PS51192"/>
    </source>
</evidence>
<keyword evidence="7" id="KW-0238">DNA-binding</keyword>
<dbReference type="EMBL" id="AP022574">
    <property type="protein sequence ID" value="BBX67349.1"/>
    <property type="molecule type" value="Genomic_DNA"/>
</dbReference>
<dbReference type="InterPro" id="IPR002464">
    <property type="entry name" value="DNA/RNA_helicase_DEAH_CS"/>
</dbReference>
<dbReference type="GO" id="GO:0006281">
    <property type="term" value="P:DNA repair"/>
    <property type="evidence" value="ECO:0007669"/>
    <property type="project" value="TreeGrafter"/>
</dbReference>
<dbReference type="GO" id="GO:0006310">
    <property type="term" value="P:DNA recombination"/>
    <property type="evidence" value="ECO:0007669"/>
    <property type="project" value="InterPro"/>
</dbReference>
<dbReference type="GO" id="GO:0016787">
    <property type="term" value="F:hydrolase activity"/>
    <property type="evidence" value="ECO:0007669"/>
    <property type="project" value="UniProtKB-KW"/>
</dbReference>
<dbReference type="KEGG" id="mpsc:MPSYJ_08100"/>
<protein>
    <recommendedName>
        <fullName evidence="11">ATP-dependent DNA helicase RecQ</fullName>
        <ecNumber evidence="10">5.6.2.4</ecNumber>
    </recommendedName>
    <alternativeName>
        <fullName evidence="12">DNA 3'-5' helicase RecQ</fullName>
    </alternativeName>
</protein>
<dbReference type="InterPro" id="IPR001650">
    <property type="entry name" value="Helicase_C-like"/>
</dbReference>
<dbReference type="Pfam" id="PF00271">
    <property type="entry name" value="Helicase_C"/>
    <property type="match status" value="1"/>
</dbReference>
<dbReference type="InterPro" id="IPR027417">
    <property type="entry name" value="P-loop_NTPase"/>
</dbReference>
<dbReference type="NCBIfam" id="TIGR00614">
    <property type="entry name" value="recQ_fam"/>
    <property type="match status" value="1"/>
</dbReference>
<dbReference type="Proteomes" id="UP000466514">
    <property type="component" value="Chromosome"/>
</dbReference>
<evidence type="ECO:0000256" key="8">
    <source>
        <dbReference type="ARBA" id="ARBA00023235"/>
    </source>
</evidence>
<evidence type="ECO:0000256" key="1">
    <source>
        <dbReference type="ARBA" id="ARBA00005446"/>
    </source>
</evidence>
<dbReference type="Pfam" id="PF00270">
    <property type="entry name" value="DEAD"/>
    <property type="match status" value="1"/>
</dbReference>
<dbReference type="CDD" id="cd17920">
    <property type="entry name" value="DEXHc_RecQ"/>
    <property type="match status" value="1"/>
</dbReference>
<keyword evidence="4" id="KW-0378">Hydrolase</keyword>
<dbReference type="GO" id="GO:0043590">
    <property type="term" value="C:bacterial nucleoid"/>
    <property type="evidence" value="ECO:0007669"/>
    <property type="project" value="TreeGrafter"/>
</dbReference>
<dbReference type="InterPro" id="IPR011545">
    <property type="entry name" value="DEAD/DEAH_box_helicase_dom"/>
</dbReference>
<dbReference type="GO" id="GO:0030894">
    <property type="term" value="C:replisome"/>
    <property type="evidence" value="ECO:0007669"/>
    <property type="project" value="TreeGrafter"/>
</dbReference>
<evidence type="ECO:0000256" key="12">
    <source>
        <dbReference type="ARBA" id="ARBA00044550"/>
    </source>
</evidence>
<accession>A0A7I7M7K8</accession>
<gene>
    <name evidence="15" type="primary">recQ</name>
    <name evidence="15" type="ORF">MPSYJ_08100</name>
</gene>
<keyword evidence="8" id="KW-0413">Isomerase</keyword>
<proteinExistence type="inferred from homology"/>
<dbReference type="GO" id="GO:0003677">
    <property type="term" value="F:DNA binding"/>
    <property type="evidence" value="ECO:0007669"/>
    <property type="project" value="UniProtKB-KW"/>
</dbReference>
<keyword evidence="3" id="KW-0547">Nucleotide-binding</keyword>
<dbReference type="PROSITE" id="PS51194">
    <property type="entry name" value="HELICASE_CTER"/>
    <property type="match status" value="1"/>
</dbReference>
<keyword evidence="2" id="KW-0479">Metal-binding</keyword>
<evidence type="ECO:0000256" key="10">
    <source>
        <dbReference type="ARBA" id="ARBA00034808"/>
    </source>
</evidence>
<organism evidence="15 16">
    <name type="scientific">Mycolicibacterium psychrotolerans</name>
    <dbReference type="NCBI Taxonomy" id="216929"/>
    <lineage>
        <taxon>Bacteria</taxon>
        <taxon>Bacillati</taxon>
        <taxon>Actinomycetota</taxon>
        <taxon>Actinomycetes</taxon>
        <taxon>Mycobacteriales</taxon>
        <taxon>Mycobacteriaceae</taxon>
        <taxon>Mycolicibacterium</taxon>
    </lineage>
</organism>
<dbReference type="GO" id="GO:0009378">
    <property type="term" value="F:four-way junction helicase activity"/>
    <property type="evidence" value="ECO:0007669"/>
    <property type="project" value="TreeGrafter"/>
</dbReference>
<dbReference type="Gene3D" id="3.40.50.300">
    <property type="entry name" value="P-loop containing nucleotide triphosphate hydrolases"/>
    <property type="match status" value="2"/>
</dbReference>
<dbReference type="InterPro" id="IPR014001">
    <property type="entry name" value="Helicase_ATP-bd"/>
</dbReference>
<dbReference type="Pfam" id="PF16124">
    <property type="entry name" value="RecQ_Zn_bind"/>
    <property type="match status" value="1"/>
</dbReference>
<dbReference type="InterPro" id="IPR032284">
    <property type="entry name" value="RecQ_Zn-bd"/>
</dbReference>
<keyword evidence="5 15" id="KW-0347">Helicase</keyword>
<dbReference type="SUPFAM" id="SSF52540">
    <property type="entry name" value="P-loop containing nucleoside triphosphate hydrolases"/>
    <property type="match status" value="1"/>
</dbReference>
<evidence type="ECO:0000256" key="4">
    <source>
        <dbReference type="ARBA" id="ARBA00022801"/>
    </source>
</evidence>
<comment type="catalytic activity">
    <reaction evidence="9">
        <text>Couples ATP hydrolysis with the unwinding of duplex DNA by translocating in the 3'-5' direction.</text>
        <dbReference type="EC" id="5.6.2.4"/>
    </reaction>
</comment>
<evidence type="ECO:0000256" key="7">
    <source>
        <dbReference type="ARBA" id="ARBA00023125"/>
    </source>
</evidence>
<dbReference type="SMART" id="SM00490">
    <property type="entry name" value="HELICc"/>
    <property type="match status" value="1"/>
</dbReference>
<dbReference type="GO" id="GO:0043138">
    <property type="term" value="F:3'-5' DNA helicase activity"/>
    <property type="evidence" value="ECO:0007669"/>
    <property type="project" value="UniProtKB-EC"/>
</dbReference>
<feature type="domain" description="Helicase C-terminal" evidence="14">
    <location>
        <begin position="223"/>
        <end position="376"/>
    </location>
</feature>
<evidence type="ECO:0000256" key="5">
    <source>
        <dbReference type="ARBA" id="ARBA00022806"/>
    </source>
</evidence>
<dbReference type="PROSITE" id="PS00690">
    <property type="entry name" value="DEAH_ATP_HELICASE"/>
    <property type="match status" value="1"/>
</dbReference>
<dbReference type="PANTHER" id="PTHR13710">
    <property type="entry name" value="DNA HELICASE RECQ FAMILY MEMBER"/>
    <property type="match status" value="1"/>
</dbReference>
<dbReference type="PANTHER" id="PTHR13710:SF105">
    <property type="entry name" value="ATP-DEPENDENT DNA HELICASE Q1"/>
    <property type="match status" value="1"/>
</dbReference>
<sequence>MIRRSDLQEAAGRVFGWTLRDEQLDGMEAVSGGRDVLAVMPTGSGKSAIYQVPAILMPGVTVVVSPLIALQQDQIENLNDTAAPDAVAVNSRQSAGRTERSWEAVRAGEAEYVFLAPEQMLKDEVIDRLSAVELAMVVVDEAHCVSAWGHDFRPSYLRLADAVRRLGGAPVVALTATASPVVRADIVSHLGMRDPAVIATGFDRPNIRLEVEHHVDDRDKRAAVLDAVAALAGPGLVYTATRKDAERCAAALRERGVAAGAYHAGLRAADRDEVHRAFRDDDIDVVVATSAFGMGIDKADVRFVVHASIPDSVDSYYQQVGRAGRDGRDAVARLFYRPEDLSLAKFFMTAHADEERLTAVFGALSTTTPKRLRQLSDDTGISGRALTQAVNLLEQAAAVRSGRRGFTAVDEDVQQVLARAVRITEATERVDRTRVEMMRGYAETTDCRRRNLLGYFGELMAHPCGNCDSCEDRAGRGHPLTDEQPAVPPNTPVEHREWGHGVVISGESDRITVLFDEFGYRTLAMDVVRDAHILTIGAEDVSAGTPRVAASS</sequence>
<feature type="domain" description="Helicase ATP-binding" evidence="13">
    <location>
        <begin position="27"/>
        <end position="196"/>
    </location>
</feature>
<dbReference type="InterPro" id="IPR004589">
    <property type="entry name" value="DNA_helicase_ATP-dep_RecQ"/>
</dbReference>
<dbReference type="SMART" id="SM00487">
    <property type="entry name" value="DEXDc"/>
    <property type="match status" value="1"/>
</dbReference>
<dbReference type="GO" id="GO:0046872">
    <property type="term" value="F:metal ion binding"/>
    <property type="evidence" value="ECO:0007669"/>
    <property type="project" value="UniProtKB-KW"/>
</dbReference>
<dbReference type="RefSeq" id="WP_409371032.1">
    <property type="nucleotide sequence ID" value="NZ_JACKSQ010000087.1"/>
</dbReference>
<comment type="similarity">
    <text evidence="1">Belongs to the helicase family. RecQ subfamily.</text>
</comment>
<evidence type="ECO:0000256" key="9">
    <source>
        <dbReference type="ARBA" id="ARBA00034617"/>
    </source>
</evidence>
<evidence type="ECO:0000313" key="16">
    <source>
        <dbReference type="Proteomes" id="UP000466514"/>
    </source>
</evidence>
<dbReference type="GO" id="GO:0005737">
    <property type="term" value="C:cytoplasm"/>
    <property type="evidence" value="ECO:0007669"/>
    <property type="project" value="TreeGrafter"/>
</dbReference>
<dbReference type="GO" id="GO:0005524">
    <property type="term" value="F:ATP binding"/>
    <property type="evidence" value="ECO:0007669"/>
    <property type="project" value="UniProtKB-KW"/>
</dbReference>
<dbReference type="EC" id="5.6.2.4" evidence="10"/>
<reference evidence="15 16" key="1">
    <citation type="journal article" date="2019" name="Emerg. Microbes Infect.">
        <title>Comprehensive subspecies identification of 175 nontuberculous mycobacteria species based on 7547 genomic profiles.</title>
        <authorList>
            <person name="Matsumoto Y."/>
            <person name="Kinjo T."/>
            <person name="Motooka D."/>
            <person name="Nabeya D."/>
            <person name="Jung N."/>
            <person name="Uechi K."/>
            <person name="Horii T."/>
            <person name="Iida T."/>
            <person name="Fujita J."/>
            <person name="Nakamura S."/>
        </authorList>
    </citation>
    <scope>NUCLEOTIDE SEQUENCE [LARGE SCALE GENOMIC DNA]</scope>
    <source>
        <strain evidence="15 16">JCM 13323</strain>
    </source>
</reference>
<keyword evidence="6" id="KW-0067">ATP-binding</keyword>